<dbReference type="PANTHER" id="PTHR34220">
    <property type="entry name" value="SENSOR HISTIDINE KINASE YPDA"/>
    <property type="match status" value="1"/>
</dbReference>
<dbReference type="RefSeq" id="WP_138001867.1">
    <property type="nucleotide sequence ID" value="NZ_QGQD01000021.1"/>
</dbReference>
<dbReference type="GO" id="GO:0005524">
    <property type="term" value="F:ATP binding"/>
    <property type="evidence" value="ECO:0007669"/>
    <property type="project" value="UniProtKB-KW"/>
</dbReference>
<proteinExistence type="predicted"/>
<feature type="transmembrane region" description="Helical" evidence="12">
    <location>
        <begin position="12"/>
        <end position="34"/>
    </location>
</feature>
<dbReference type="GO" id="GO:0005886">
    <property type="term" value="C:plasma membrane"/>
    <property type="evidence" value="ECO:0007669"/>
    <property type="project" value="UniProtKB-SubCell"/>
</dbReference>
<evidence type="ECO:0000256" key="7">
    <source>
        <dbReference type="ARBA" id="ARBA00022777"/>
    </source>
</evidence>
<dbReference type="InterPro" id="IPR003594">
    <property type="entry name" value="HATPase_dom"/>
</dbReference>
<dbReference type="SUPFAM" id="SSF55874">
    <property type="entry name" value="ATPase domain of HSP90 chaperone/DNA topoisomerase II/histidine kinase"/>
    <property type="match status" value="1"/>
</dbReference>
<dbReference type="InterPro" id="IPR050640">
    <property type="entry name" value="Bact_2-comp_sensor_kinase"/>
</dbReference>
<feature type="domain" description="HAMP" evidence="13">
    <location>
        <begin position="306"/>
        <end position="358"/>
    </location>
</feature>
<keyword evidence="3" id="KW-0597">Phosphoprotein</keyword>
<keyword evidence="6" id="KW-0547">Nucleotide-binding</keyword>
<dbReference type="CDD" id="cd06225">
    <property type="entry name" value="HAMP"/>
    <property type="match status" value="1"/>
</dbReference>
<dbReference type="AlphaFoldDB" id="A0A4U8QD21"/>
<dbReference type="InterPro" id="IPR003660">
    <property type="entry name" value="HAMP_dom"/>
</dbReference>
<comment type="subcellular location">
    <subcellularLocation>
        <location evidence="1">Cell membrane</location>
        <topology evidence="1">Multi-pass membrane protein</topology>
    </subcellularLocation>
</comment>
<dbReference type="Gene3D" id="3.30.565.10">
    <property type="entry name" value="Histidine kinase-like ATPase, C-terminal domain"/>
    <property type="match status" value="1"/>
</dbReference>
<evidence type="ECO:0000256" key="12">
    <source>
        <dbReference type="SAM" id="Phobius"/>
    </source>
</evidence>
<keyword evidence="4 14" id="KW-0808">Transferase</keyword>
<dbReference type="GO" id="GO:0000155">
    <property type="term" value="F:phosphorelay sensor kinase activity"/>
    <property type="evidence" value="ECO:0007669"/>
    <property type="project" value="InterPro"/>
</dbReference>
<dbReference type="EMBL" id="QGQD01000021">
    <property type="protein sequence ID" value="TLD02223.1"/>
    <property type="molecule type" value="Genomic_DNA"/>
</dbReference>
<keyword evidence="7 14" id="KW-0418">Kinase</keyword>
<dbReference type="EC" id="2.7.13.3" evidence="14"/>
<evidence type="ECO:0000259" key="13">
    <source>
        <dbReference type="PROSITE" id="PS50885"/>
    </source>
</evidence>
<keyword evidence="15" id="KW-1185">Reference proteome</keyword>
<dbReference type="Gene3D" id="6.10.340.10">
    <property type="match status" value="1"/>
</dbReference>
<evidence type="ECO:0000256" key="5">
    <source>
        <dbReference type="ARBA" id="ARBA00022692"/>
    </source>
</evidence>
<gene>
    <name evidence="14" type="ORF">DSM106044_00893</name>
</gene>
<feature type="transmembrane region" description="Helical" evidence="12">
    <location>
        <begin position="286"/>
        <end position="305"/>
    </location>
</feature>
<organism evidence="14 15">
    <name type="scientific">Robinsoniella peoriensis</name>
    <dbReference type="NCBI Taxonomy" id="180332"/>
    <lineage>
        <taxon>Bacteria</taxon>
        <taxon>Bacillati</taxon>
        <taxon>Bacillota</taxon>
        <taxon>Clostridia</taxon>
        <taxon>Lachnospirales</taxon>
        <taxon>Lachnospiraceae</taxon>
        <taxon>Robinsoniella</taxon>
    </lineage>
</organism>
<keyword evidence="5 12" id="KW-0812">Transmembrane</keyword>
<evidence type="ECO:0000256" key="3">
    <source>
        <dbReference type="ARBA" id="ARBA00022553"/>
    </source>
</evidence>
<reference evidence="14 15" key="1">
    <citation type="journal article" date="2019" name="Anaerobe">
        <title>Detection of Robinsoniella peoriensis in multiple bone samples of a trauma patient.</title>
        <authorList>
            <person name="Schrottner P."/>
            <person name="Hartwich K."/>
            <person name="Bunk B."/>
            <person name="Schober I."/>
            <person name="Helbig S."/>
            <person name="Rudolph W.W."/>
            <person name="Gunzer F."/>
        </authorList>
    </citation>
    <scope>NUCLEOTIDE SEQUENCE [LARGE SCALE GENOMIC DNA]</scope>
    <source>
        <strain evidence="14 15">DSM 106044</strain>
    </source>
</reference>
<dbReference type="SUPFAM" id="SSF158472">
    <property type="entry name" value="HAMP domain-like"/>
    <property type="match status" value="1"/>
</dbReference>
<dbReference type="InterPro" id="IPR010559">
    <property type="entry name" value="Sig_transdc_His_kin_internal"/>
</dbReference>
<evidence type="ECO:0000256" key="1">
    <source>
        <dbReference type="ARBA" id="ARBA00004651"/>
    </source>
</evidence>
<evidence type="ECO:0000256" key="9">
    <source>
        <dbReference type="ARBA" id="ARBA00022989"/>
    </source>
</evidence>
<evidence type="ECO:0000313" key="15">
    <source>
        <dbReference type="Proteomes" id="UP000306509"/>
    </source>
</evidence>
<keyword evidence="10" id="KW-0902">Two-component regulatory system</keyword>
<dbReference type="STRING" id="180332.GCA_000797495_05685"/>
<name>A0A4U8QD21_9FIRM</name>
<keyword evidence="11 12" id="KW-0472">Membrane</keyword>
<evidence type="ECO:0000256" key="11">
    <source>
        <dbReference type="ARBA" id="ARBA00023136"/>
    </source>
</evidence>
<protein>
    <submittedName>
        <fullName evidence="14">Putative sensor-like histidine kinase</fullName>
        <ecNumber evidence="14">2.7.13.3</ecNumber>
    </submittedName>
</protein>
<evidence type="ECO:0000256" key="2">
    <source>
        <dbReference type="ARBA" id="ARBA00022475"/>
    </source>
</evidence>
<dbReference type="Pfam" id="PF02518">
    <property type="entry name" value="HATPase_c"/>
    <property type="match status" value="1"/>
</dbReference>
<sequence precursor="true">MGKRFKKTFSAKLMVLLIFVIFMPMAILSTFISYKLYHTAMQNDARMNQSSLDSISSSLKVYFDGFTHITDSIFISESLQNLLLSKPSTPYERLLSDRNYDETIQNITINNYDIESIYLMAENGAEYFSGGNRYITDIRKKCKELSDIKSYDFPLQTGFSTSSYLTGNVPVYITVIMQPVFNLDTREYLGMAVLQFHANILNKLLDYNSDTTFITDPSQNIIYDSSNKNLNLTLKDLFPDGLEQPVQYQNETMLPTYMLLENGCYLIQLKDYETSNINFFMETVPVIWLFFACTIVFIIVAILMANKLIFPIKVLQSAMTTIQPDGLSSYVHIKTHDEFEELGNSYNHMLNQLKLFIKKSYNQEIQHLNAEFRALQSQINPHFLYNALESINSMAQIKHQPEISRMTCCLADMFRYTTQQTEKLIPLRFEIQHVKNYFQLQSISCDNKVSLQYKIPDRLLDYPVPKMILQPIIENCFNHAFDNKNLQIILSTDLDDKTLNIKIFDNGKGFDYEKLKEIQKKLQQDDLCCDPGTSIGLLNINKRLKMLYHSDSGLEILSAADEGTTVLLKFIEKEISDV</sequence>
<dbReference type="Pfam" id="PF06580">
    <property type="entry name" value="His_kinase"/>
    <property type="match status" value="1"/>
</dbReference>
<keyword evidence="2" id="KW-1003">Cell membrane</keyword>
<dbReference type="PROSITE" id="PS50885">
    <property type="entry name" value="HAMP"/>
    <property type="match status" value="1"/>
</dbReference>
<evidence type="ECO:0000256" key="6">
    <source>
        <dbReference type="ARBA" id="ARBA00022741"/>
    </source>
</evidence>
<keyword evidence="9 12" id="KW-1133">Transmembrane helix</keyword>
<dbReference type="Proteomes" id="UP000306509">
    <property type="component" value="Unassembled WGS sequence"/>
</dbReference>
<dbReference type="InterPro" id="IPR036890">
    <property type="entry name" value="HATPase_C_sf"/>
</dbReference>
<evidence type="ECO:0000256" key="4">
    <source>
        <dbReference type="ARBA" id="ARBA00022679"/>
    </source>
</evidence>
<keyword evidence="8" id="KW-0067">ATP-binding</keyword>
<comment type="caution">
    <text evidence="14">The sequence shown here is derived from an EMBL/GenBank/DDBJ whole genome shotgun (WGS) entry which is preliminary data.</text>
</comment>
<evidence type="ECO:0000256" key="10">
    <source>
        <dbReference type="ARBA" id="ARBA00023012"/>
    </source>
</evidence>
<accession>A0A4U8QD21</accession>
<dbReference type="PANTHER" id="PTHR34220:SF11">
    <property type="entry name" value="SENSOR PROTEIN KINASE HPTS"/>
    <property type="match status" value="1"/>
</dbReference>
<evidence type="ECO:0000313" key="14">
    <source>
        <dbReference type="EMBL" id="TLD02223.1"/>
    </source>
</evidence>
<evidence type="ECO:0000256" key="8">
    <source>
        <dbReference type="ARBA" id="ARBA00022840"/>
    </source>
</evidence>